<dbReference type="Gene3D" id="3.90.640.10">
    <property type="entry name" value="Actin, Chain A, domain 4"/>
    <property type="match status" value="1"/>
</dbReference>
<reference evidence="5 6" key="1">
    <citation type="journal article" date="2019" name="Int. J. Syst. Evol. Microbiol.">
        <title>The Global Catalogue of Microorganisms (GCM) 10K type strain sequencing project: providing services to taxonomists for standard genome sequencing and annotation.</title>
        <authorList>
            <consortium name="The Broad Institute Genomics Platform"/>
            <consortium name="The Broad Institute Genome Sequencing Center for Infectious Disease"/>
            <person name="Wu L."/>
            <person name="Ma J."/>
        </authorList>
    </citation>
    <scope>NUCLEOTIDE SEQUENCE [LARGE SCALE GENOMIC DNA]</scope>
    <source>
        <strain evidence="5 6">JCM 10671</strain>
    </source>
</reference>
<dbReference type="Pfam" id="PF00012">
    <property type="entry name" value="HSP70"/>
    <property type="match status" value="1"/>
</dbReference>
<evidence type="ECO:0000256" key="3">
    <source>
        <dbReference type="ARBA" id="ARBA00023186"/>
    </source>
</evidence>
<dbReference type="EMBL" id="BAAAHE010000020">
    <property type="protein sequence ID" value="GAA0621915.1"/>
    <property type="molecule type" value="Genomic_DNA"/>
</dbReference>
<protein>
    <recommendedName>
        <fullName evidence="7">Hsp70 protein</fullName>
    </recommendedName>
</protein>
<gene>
    <name evidence="5" type="ORF">GCM10009547_25870</name>
</gene>
<dbReference type="InterPro" id="IPR013126">
    <property type="entry name" value="Hsp_70_fam"/>
</dbReference>
<dbReference type="Proteomes" id="UP001500957">
    <property type="component" value="Unassembled WGS sequence"/>
</dbReference>
<evidence type="ECO:0000313" key="6">
    <source>
        <dbReference type="Proteomes" id="UP001500957"/>
    </source>
</evidence>
<evidence type="ECO:0000256" key="2">
    <source>
        <dbReference type="ARBA" id="ARBA00022840"/>
    </source>
</evidence>
<name>A0ABN1GWK4_9ACTN</name>
<sequence>MGYRLGVDLGTSYTAATIARDGGAGGSSLGADSAVVPSVVYIGTDGARLYGHAVADVAAAESERVLRGFVRRIGDETPMIPAVGAASAAHRVAADLVAWVVDQASVQEGRAPDAVAVTHPATWGPHKRELFAAALAEAGVANATLVAEPVAAAALGAQDAAYAPGTKLAIYDLGGRTFDAAVVQLDEAGQTWSVLGRPAELADFGGADFDDLVLAHVVSGLTPDQQTAFAALDAEDAETGAALSTLRASCVAAKEKLSTETAVTVKVALPGIAGSVRLTRSELEGLIAGPLEATVDVLDSVLENAGVAAADLAAVLTIGGSARIPLVTQLVSRQFQRPVVRAGGATPATPATAVAAGAVLALGEASPAAPAPVLAAAKQVVKTAARKPKAAAQAVAAAPEAPVAEAPAAPAIPLPTPTGPSSKPIRPRRGARRPEVVGLEGIAVATPVAPRPAAPSEAPAAMVAEVPRAVIPARAVRSVEALLVEDAPAPVRSAETLPPPRPALEDQLFSAVDDVELEALQAGWTWRSLVSVRRSLALTALTAAIFVGATAWNPATPAITDQPVKDMKVASAPRAAK</sequence>
<keyword evidence="3" id="KW-0143">Chaperone</keyword>
<dbReference type="SUPFAM" id="SSF53067">
    <property type="entry name" value="Actin-like ATPase domain"/>
    <property type="match status" value="2"/>
</dbReference>
<dbReference type="InterPro" id="IPR043129">
    <property type="entry name" value="ATPase_NBD"/>
</dbReference>
<evidence type="ECO:0000256" key="1">
    <source>
        <dbReference type="ARBA" id="ARBA00022741"/>
    </source>
</evidence>
<keyword evidence="1" id="KW-0547">Nucleotide-binding</keyword>
<dbReference type="PANTHER" id="PTHR42749">
    <property type="entry name" value="CELL SHAPE-DETERMINING PROTEIN MREB"/>
    <property type="match status" value="1"/>
</dbReference>
<dbReference type="Gene3D" id="3.30.420.40">
    <property type="match status" value="2"/>
</dbReference>
<evidence type="ECO:0000313" key="5">
    <source>
        <dbReference type="EMBL" id="GAA0621915.1"/>
    </source>
</evidence>
<comment type="caution">
    <text evidence="5">The sequence shown here is derived from an EMBL/GenBank/DDBJ whole genome shotgun (WGS) entry which is preliminary data.</text>
</comment>
<proteinExistence type="predicted"/>
<keyword evidence="6" id="KW-1185">Reference proteome</keyword>
<evidence type="ECO:0008006" key="7">
    <source>
        <dbReference type="Google" id="ProtNLM"/>
    </source>
</evidence>
<organism evidence="5 6">
    <name type="scientific">Sporichthya brevicatena</name>
    <dbReference type="NCBI Taxonomy" id="171442"/>
    <lineage>
        <taxon>Bacteria</taxon>
        <taxon>Bacillati</taxon>
        <taxon>Actinomycetota</taxon>
        <taxon>Actinomycetes</taxon>
        <taxon>Sporichthyales</taxon>
        <taxon>Sporichthyaceae</taxon>
        <taxon>Sporichthya</taxon>
    </lineage>
</organism>
<evidence type="ECO:0000256" key="4">
    <source>
        <dbReference type="SAM" id="MobiDB-lite"/>
    </source>
</evidence>
<keyword evidence="2" id="KW-0067">ATP-binding</keyword>
<dbReference type="PRINTS" id="PR00301">
    <property type="entry name" value="HEATSHOCK70"/>
</dbReference>
<accession>A0ABN1GWK4</accession>
<feature type="region of interest" description="Disordered" evidence="4">
    <location>
        <begin position="408"/>
        <end position="432"/>
    </location>
</feature>
<dbReference type="PANTHER" id="PTHR42749:SF1">
    <property type="entry name" value="CELL SHAPE-DETERMINING PROTEIN MREB"/>
    <property type="match status" value="1"/>
</dbReference>